<sequence length="576" mass="63765">MEPQYMTHELDLLIKDNTGDSGFGGMPSEWPNIDLSSCCPSLRHITFVLFIAHGPLDYVLKDSAIFIWRYALRLLATAPKTVRSVSVLFLMESYVQPEELGSTIVAVDWGKWDEVLEGFDELQELAFVAVLKPASSAEGYYEMYQRQKEVPTRWLDKASQFLGQNSRSTLLSLSLVSKSWSNAAQIALFYRIELDSFTRIHQFLVALQALPSLADYVFEIRFGRWPQSDYVNAVSTDNTNTPNILEITAMLPNLSCVEIAGFLLGRDMLRLMAMAPPIPYRRQINTLEIGKAVVITSDALDVLLFHFSASTLRLSSVSIQLSARPDRPQDGWEFDAASCSTIRRLETDGLLIHVLNTSSGELSEASVLQPFARGILESLCLPDCPLFYRTNGLTLLASFLGGDEGGRNLRTLQLNLSGRDGGDDFLSGDSETINLAQSCPRLQSISVSLRLFPPDVPHDSHSTEMLPGWRYATRLIASANSASLTCITIYVICRKQDDLSGVAVSDTVFAQVDWTYFDEVLSGDSFLEAVEFKPRWISEIASTAGFTVGFTLDAFLREKMRAAAARGIIQVGPPGG</sequence>
<evidence type="ECO:0000313" key="2">
    <source>
        <dbReference type="Proteomes" id="UP000292702"/>
    </source>
</evidence>
<protein>
    <recommendedName>
        <fullName evidence="3">F-box domain-containing protein</fullName>
    </recommendedName>
</protein>
<organism evidence="1 2">
    <name type="scientific">Steccherinum ochraceum</name>
    <dbReference type="NCBI Taxonomy" id="92696"/>
    <lineage>
        <taxon>Eukaryota</taxon>
        <taxon>Fungi</taxon>
        <taxon>Dikarya</taxon>
        <taxon>Basidiomycota</taxon>
        <taxon>Agaricomycotina</taxon>
        <taxon>Agaricomycetes</taxon>
        <taxon>Polyporales</taxon>
        <taxon>Steccherinaceae</taxon>
        <taxon>Steccherinum</taxon>
    </lineage>
</organism>
<evidence type="ECO:0008006" key="3">
    <source>
        <dbReference type="Google" id="ProtNLM"/>
    </source>
</evidence>
<accession>A0A4R0RSB1</accession>
<dbReference type="EMBL" id="RWJN01000016">
    <property type="protein sequence ID" value="TCD70736.1"/>
    <property type="molecule type" value="Genomic_DNA"/>
</dbReference>
<comment type="caution">
    <text evidence="1">The sequence shown here is derived from an EMBL/GenBank/DDBJ whole genome shotgun (WGS) entry which is preliminary data.</text>
</comment>
<evidence type="ECO:0000313" key="1">
    <source>
        <dbReference type="EMBL" id="TCD70736.1"/>
    </source>
</evidence>
<proteinExistence type="predicted"/>
<gene>
    <name evidence="1" type="ORF">EIP91_002112</name>
</gene>
<reference evidence="1 2" key="1">
    <citation type="submission" date="2018-11" db="EMBL/GenBank/DDBJ databases">
        <title>Genome assembly of Steccherinum ochraceum LE-BIN_3174, the white-rot fungus of the Steccherinaceae family (The Residual Polyporoid clade, Polyporales, Basidiomycota).</title>
        <authorList>
            <person name="Fedorova T.V."/>
            <person name="Glazunova O.A."/>
            <person name="Landesman E.O."/>
            <person name="Moiseenko K.V."/>
            <person name="Psurtseva N.V."/>
            <person name="Savinova O.S."/>
            <person name="Shakhova N.V."/>
            <person name="Tyazhelova T.V."/>
            <person name="Vasina D.V."/>
        </authorList>
    </citation>
    <scope>NUCLEOTIDE SEQUENCE [LARGE SCALE GENOMIC DNA]</scope>
    <source>
        <strain evidence="1 2">LE-BIN_3174</strain>
    </source>
</reference>
<keyword evidence="2" id="KW-1185">Reference proteome</keyword>
<name>A0A4R0RSB1_9APHY</name>
<dbReference type="Proteomes" id="UP000292702">
    <property type="component" value="Unassembled WGS sequence"/>
</dbReference>
<dbReference type="AlphaFoldDB" id="A0A4R0RSB1"/>